<keyword evidence="2" id="KW-1185">Reference proteome</keyword>
<proteinExistence type="predicted"/>
<evidence type="ECO:0000313" key="1">
    <source>
        <dbReference type="EMBL" id="KAH7948886.1"/>
    </source>
</evidence>
<protein>
    <submittedName>
        <fullName evidence="1">Uncharacterized protein</fullName>
    </submittedName>
</protein>
<gene>
    <name evidence="1" type="ORF">HPB49_002848</name>
</gene>
<evidence type="ECO:0000313" key="2">
    <source>
        <dbReference type="Proteomes" id="UP000821865"/>
    </source>
</evidence>
<dbReference type="Proteomes" id="UP000821865">
    <property type="component" value="Chromosome 5"/>
</dbReference>
<reference evidence="1" key="1">
    <citation type="submission" date="2020-05" db="EMBL/GenBank/DDBJ databases">
        <title>Large-scale comparative analyses of tick genomes elucidate their genetic diversity and vector capacities.</title>
        <authorList>
            <person name="Jia N."/>
            <person name="Wang J."/>
            <person name="Shi W."/>
            <person name="Du L."/>
            <person name="Sun Y."/>
            <person name="Zhan W."/>
            <person name="Jiang J."/>
            <person name="Wang Q."/>
            <person name="Zhang B."/>
            <person name="Ji P."/>
            <person name="Sakyi L.B."/>
            <person name="Cui X."/>
            <person name="Yuan T."/>
            <person name="Jiang B."/>
            <person name="Yang W."/>
            <person name="Lam T.T.-Y."/>
            <person name="Chang Q."/>
            <person name="Ding S."/>
            <person name="Wang X."/>
            <person name="Zhu J."/>
            <person name="Ruan X."/>
            <person name="Zhao L."/>
            <person name="Wei J."/>
            <person name="Que T."/>
            <person name="Du C."/>
            <person name="Cheng J."/>
            <person name="Dai P."/>
            <person name="Han X."/>
            <person name="Huang E."/>
            <person name="Gao Y."/>
            <person name="Liu J."/>
            <person name="Shao H."/>
            <person name="Ye R."/>
            <person name="Li L."/>
            <person name="Wei W."/>
            <person name="Wang X."/>
            <person name="Wang C."/>
            <person name="Yang T."/>
            <person name="Huo Q."/>
            <person name="Li W."/>
            <person name="Guo W."/>
            <person name="Chen H."/>
            <person name="Zhou L."/>
            <person name="Ni X."/>
            <person name="Tian J."/>
            <person name="Zhou Y."/>
            <person name="Sheng Y."/>
            <person name="Liu T."/>
            <person name="Pan Y."/>
            <person name="Xia L."/>
            <person name="Li J."/>
            <person name="Zhao F."/>
            <person name="Cao W."/>
        </authorList>
    </citation>
    <scope>NUCLEOTIDE SEQUENCE</scope>
    <source>
        <strain evidence="1">Dsil-2018</strain>
    </source>
</reference>
<sequence length="403" mass="44351">MARSVRGSSAAAAGRGDRFSSAPPDYRILLPTLPSGESMQQCVFLHGDLAKRPYRLEDFREPLEEAGIIKNITVIGAFQMNHIRLVKLRSKADKDALVKTGGLQVKGGFCAVIDPIQQDVTVKVHWVDFAVQNESFRQVLSNFGDVLEVSNDNWSVAGFEHATSTTRVVRMRLKEGVVLDDLPHLFKFGSGTVLLVAPGRSPLCLRCRRQGHIRRDCQTPRCGVCRVFGHESQDCARSYARVTKAVIPTDDVQENIMDAEEAEKSAPNSNIKEHVGAVQETDAKKVGGTISDSQDLTKATEERAESVCTQEAPLLSQASEEEDMSDCTETTTEEEKADATGVTAAGGKRLRTGVPKLTEDRSERKVKRLERQWQRVAGAKGKKYVSEVRSASASPVRGQRRDK</sequence>
<organism evidence="1 2">
    <name type="scientific">Dermacentor silvarum</name>
    <name type="common">Tick</name>
    <dbReference type="NCBI Taxonomy" id="543639"/>
    <lineage>
        <taxon>Eukaryota</taxon>
        <taxon>Metazoa</taxon>
        <taxon>Ecdysozoa</taxon>
        <taxon>Arthropoda</taxon>
        <taxon>Chelicerata</taxon>
        <taxon>Arachnida</taxon>
        <taxon>Acari</taxon>
        <taxon>Parasitiformes</taxon>
        <taxon>Ixodida</taxon>
        <taxon>Ixodoidea</taxon>
        <taxon>Ixodidae</taxon>
        <taxon>Rhipicephalinae</taxon>
        <taxon>Dermacentor</taxon>
    </lineage>
</organism>
<comment type="caution">
    <text evidence="1">The sequence shown here is derived from an EMBL/GenBank/DDBJ whole genome shotgun (WGS) entry which is preliminary data.</text>
</comment>
<dbReference type="EMBL" id="CM023474">
    <property type="protein sequence ID" value="KAH7948886.1"/>
    <property type="molecule type" value="Genomic_DNA"/>
</dbReference>
<name>A0ACB8CP98_DERSI</name>
<accession>A0ACB8CP98</accession>